<dbReference type="EC" id="2.7.7.87" evidence="9"/>
<dbReference type="GO" id="GO:0005737">
    <property type="term" value="C:cytoplasm"/>
    <property type="evidence" value="ECO:0007669"/>
    <property type="project" value="UniProtKB-SubCell"/>
</dbReference>
<evidence type="ECO:0000256" key="2">
    <source>
        <dbReference type="ARBA" id="ARBA00022490"/>
    </source>
</evidence>
<keyword evidence="3 9" id="KW-0808">Transferase</keyword>
<dbReference type="InterPro" id="IPR017945">
    <property type="entry name" value="DHBP_synth_RibB-like_a/b_dom"/>
</dbReference>
<keyword evidence="2 9" id="KW-0963">Cytoplasm</keyword>
<comment type="caution">
    <text evidence="11">The sequence shown here is derived from an EMBL/GenBank/DDBJ whole genome shotgun (WGS) entry which is preliminary data.</text>
</comment>
<evidence type="ECO:0000313" key="11">
    <source>
        <dbReference type="EMBL" id="TQV88360.1"/>
    </source>
</evidence>
<dbReference type="OrthoDB" id="9814580at2"/>
<evidence type="ECO:0000259" key="10">
    <source>
        <dbReference type="PROSITE" id="PS51163"/>
    </source>
</evidence>
<dbReference type="InterPro" id="IPR006070">
    <property type="entry name" value="Sua5-like_dom"/>
</dbReference>
<keyword evidence="4 9" id="KW-0819">tRNA processing</keyword>
<reference evidence="11 12" key="1">
    <citation type="submission" date="2019-07" db="EMBL/GenBank/DDBJ databases">
        <title>Draft genome for Aliikangiella sp. M105.</title>
        <authorList>
            <person name="Wang G."/>
        </authorList>
    </citation>
    <scope>NUCLEOTIDE SEQUENCE [LARGE SCALE GENOMIC DNA]</scope>
    <source>
        <strain evidence="11 12">M105</strain>
    </source>
</reference>
<dbReference type="AlphaFoldDB" id="A0A545UFW1"/>
<keyword evidence="7 9" id="KW-0067">ATP-binding</keyword>
<evidence type="ECO:0000256" key="7">
    <source>
        <dbReference type="ARBA" id="ARBA00022840"/>
    </source>
</evidence>
<organism evidence="11 12">
    <name type="scientific">Aliikangiella coralliicola</name>
    <dbReference type="NCBI Taxonomy" id="2592383"/>
    <lineage>
        <taxon>Bacteria</taxon>
        <taxon>Pseudomonadati</taxon>
        <taxon>Pseudomonadota</taxon>
        <taxon>Gammaproteobacteria</taxon>
        <taxon>Oceanospirillales</taxon>
        <taxon>Pleioneaceae</taxon>
        <taxon>Aliikangiella</taxon>
    </lineage>
</organism>
<dbReference type="PANTHER" id="PTHR17490:SF18">
    <property type="entry name" value="THREONYLCARBAMOYL-AMP SYNTHASE"/>
    <property type="match status" value="1"/>
</dbReference>
<dbReference type="Pfam" id="PF01300">
    <property type="entry name" value="Sua5_yciO_yrdC"/>
    <property type="match status" value="1"/>
</dbReference>
<dbReference type="PANTHER" id="PTHR17490">
    <property type="entry name" value="SUA5"/>
    <property type="match status" value="1"/>
</dbReference>
<accession>A0A545UFW1</accession>
<dbReference type="Gene3D" id="3.90.870.10">
    <property type="entry name" value="DHBP synthase"/>
    <property type="match status" value="1"/>
</dbReference>
<protein>
    <recommendedName>
        <fullName evidence="9">Threonylcarbamoyl-AMP synthase</fullName>
        <shortName evidence="9">TC-AMP synthase</shortName>
        <ecNumber evidence="9">2.7.7.87</ecNumber>
    </recommendedName>
    <alternativeName>
        <fullName evidence="9">L-threonylcarbamoyladenylate synthase</fullName>
    </alternativeName>
    <alternativeName>
        <fullName evidence="9">t(6)A37 threonylcarbamoyladenosine biosynthesis protein TsaC</fullName>
    </alternativeName>
    <alternativeName>
        <fullName evidence="9">tRNA threonylcarbamoyladenosine biosynthesis protein TsaC</fullName>
    </alternativeName>
</protein>
<dbReference type="PROSITE" id="PS51163">
    <property type="entry name" value="YRDC"/>
    <property type="match status" value="1"/>
</dbReference>
<keyword evidence="12" id="KW-1185">Reference proteome</keyword>
<evidence type="ECO:0000256" key="5">
    <source>
        <dbReference type="ARBA" id="ARBA00022695"/>
    </source>
</evidence>
<feature type="domain" description="YrdC-like" evidence="10">
    <location>
        <begin position="4"/>
        <end position="184"/>
    </location>
</feature>
<dbReference type="Proteomes" id="UP000315439">
    <property type="component" value="Unassembled WGS sequence"/>
</dbReference>
<dbReference type="GO" id="GO:0000049">
    <property type="term" value="F:tRNA binding"/>
    <property type="evidence" value="ECO:0007669"/>
    <property type="project" value="TreeGrafter"/>
</dbReference>
<comment type="subcellular location">
    <subcellularLocation>
        <location evidence="1 9">Cytoplasm</location>
    </subcellularLocation>
</comment>
<evidence type="ECO:0000313" key="12">
    <source>
        <dbReference type="Proteomes" id="UP000315439"/>
    </source>
</evidence>
<comment type="similarity">
    <text evidence="9">Belongs to the SUA5 family. TsaC subfamily.</text>
</comment>
<evidence type="ECO:0000256" key="8">
    <source>
        <dbReference type="ARBA" id="ARBA00048366"/>
    </source>
</evidence>
<dbReference type="GO" id="GO:0003725">
    <property type="term" value="F:double-stranded RNA binding"/>
    <property type="evidence" value="ECO:0007669"/>
    <property type="project" value="InterPro"/>
</dbReference>
<dbReference type="GO" id="GO:0005524">
    <property type="term" value="F:ATP binding"/>
    <property type="evidence" value="ECO:0007669"/>
    <property type="project" value="UniProtKB-UniRule"/>
</dbReference>
<dbReference type="InterPro" id="IPR050156">
    <property type="entry name" value="TC-AMP_synthase_SUA5"/>
</dbReference>
<dbReference type="InterPro" id="IPR023535">
    <property type="entry name" value="TC-AMP_synthase"/>
</dbReference>
<evidence type="ECO:0000256" key="1">
    <source>
        <dbReference type="ARBA" id="ARBA00004496"/>
    </source>
</evidence>
<proteinExistence type="inferred from homology"/>
<dbReference type="GO" id="GO:0061710">
    <property type="term" value="F:L-threonylcarbamoyladenylate synthase"/>
    <property type="evidence" value="ECO:0007669"/>
    <property type="project" value="UniProtKB-EC"/>
</dbReference>
<evidence type="ECO:0000256" key="4">
    <source>
        <dbReference type="ARBA" id="ARBA00022694"/>
    </source>
</evidence>
<keyword evidence="6 9" id="KW-0547">Nucleotide-binding</keyword>
<comment type="function">
    <text evidence="9">Required for the formation of a threonylcarbamoyl group on adenosine at position 37 (t(6)A37) in tRNAs that read codons beginning with adenine. Catalyzes the conversion of L-threonine, HCO(3)(-)/CO(2) and ATP to give threonylcarbamoyl-AMP (TC-AMP) as the acyladenylate intermediate, with the release of diphosphate.</text>
</comment>
<name>A0A545UFW1_9GAMM</name>
<dbReference type="SUPFAM" id="SSF55821">
    <property type="entry name" value="YrdC/RibB"/>
    <property type="match status" value="1"/>
</dbReference>
<evidence type="ECO:0000256" key="6">
    <source>
        <dbReference type="ARBA" id="ARBA00022741"/>
    </source>
</evidence>
<dbReference type="GO" id="GO:0002949">
    <property type="term" value="P:tRNA threonylcarbamoyladenosine modification"/>
    <property type="evidence" value="ECO:0007669"/>
    <property type="project" value="UniProtKB-UniRule"/>
</dbReference>
<keyword evidence="5 9" id="KW-0548">Nucleotidyltransferase</keyword>
<dbReference type="RefSeq" id="WP_142892868.1">
    <property type="nucleotide sequence ID" value="NZ_ML660162.1"/>
</dbReference>
<evidence type="ECO:0000256" key="9">
    <source>
        <dbReference type="HAMAP-Rule" id="MF_01852"/>
    </source>
</evidence>
<dbReference type="HAMAP" id="MF_01852">
    <property type="entry name" value="TsaC"/>
    <property type="match status" value="1"/>
</dbReference>
<evidence type="ECO:0000256" key="3">
    <source>
        <dbReference type="ARBA" id="ARBA00022679"/>
    </source>
</evidence>
<dbReference type="NCBIfam" id="TIGR00057">
    <property type="entry name" value="L-threonylcarbamoyladenylate synthase"/>
    <property type="match status" value="1"/>
</dbReference>
<comment type="catalytic activity">
    <reaction evidence="8 9">
        <text>L-threonine + hydrogencarbonate + ATP = L-threonylcarbamoyladenylate + diphosphate + H2O</text>
        <dbReference type="Rhea" id="RHEA:36407"/>
        <dbReference type="ChEBI" id="CHEBI:15377"/>
        <dbReference type="ChEBI" id="CHEBI:17544"/>
        <dbReference type="ChEBI" id="CHEBI:30616"/>
        <dbReference type="ChEBI" id="CHEBI:33019"/>
        <dbReference type="ChEBI" id="CHEBI:57926"/>
        <dbReference type="ChEBI" id="CHEBI:73682"/>
        <dbReference type="EC" id="2.7.7.87"/>
    </reaction>
</comment>
<dbReference type="EMBL" id="VIKS01000004">
    <property type="protein sequence ID" value="TQV88360.1"/>
    <property type="molecule type" value="Genomic_DNA"/>
</dbReference>
<sequence length="184" mass="19879">MLSRESINNAVDAVRAGGVIAYPTESVYGLGCDPDNNHALNQILAIKRREAHKGLIILVSQIEQAFPYIQKLSSAQLEQITQIEPRATTWLIPRQANVSELLCGQHPKLAVRITQHPVANAICEELNSALVSTSCNLAGEEALTSELQVKTLMPEGIDYVVGGEVGGQSPSRIVDIETGVVVRE</sequence>
<gene>
    <name evidence="9" type="primary">tsaC</name>
    <name evidence="11" type="ORF">FLL46_07490</name>
</gene>
<dbReference type="GO" id="GO:0006450">
    <property type="term" value="P:regulation of translational fidelity"/>
    <property type="evidence" value="ECO:0007669"/>
    <property type="project" value="TreeGrafter"/>
</dbReference>